<organism evidence="7 8">
    <name type="scientific">Wenjunlia vitaminophila</name>
    <name type="common">Streptomyces vitaminophilus</name>
    <dbReference type="NCBI Taxonomy" id="76728"/>
    <lineage>
        <taxon>Bacteria</taxon>
        <taxon>Bacillati</taxon>
        <taxon>Actinomycetota</taxon>
        <taxon>Actinomycetes</taxon>
        <taxon>Kitasatosporales</taxon>
        <taxon>Streptomycetaceae</taxon>
        <taxon>Wenjunlia</taxon>
    </lineage>
</organism>
<dbReference type="eggNOG" id="COG1737">
    <property type="taxonomic scope" value="Bacteria"/>
</dbReference>
<dbReference type="GO" id="GO:0003700">
    <property type="term" value="F:DNA-binding transcription factor activity"/>
    <property type="evidence" value="ECO:0007669"/>
    <property type="project" value="InterPro"/>
</dbReference>
<proteinExistence type="predicted"/>
<dbReference type="RefSeq" id="WP_018385832.1">
    <property type="nucleotide sequence ID" value="NZ_LLZU01000017.1"/>
</dbReference>
<feature type="domain" description="HTH rpiR-type" evidence="5">
    <location>
        <begin position="22"/>
        <end position="98"/>
    </location>
</feature>
<dbReference type="PANTHER" id="PTHR30514">
    <property type="entry name" value="GLUCOKINASE"/>
    <property type="match status" value="1"/>
</dbReference>
<accession>A0A0T6LSH6</accession>
<keyword evidence="8" id="KW-1185">Reference proteome</keyword>
<dbReference type="GO" id="GO:0003677">
    <property type="term" value="F:DNA binding"/>
    <property type="evidence" value="ECO:0007669"/>
    <property type="project" value="UniProtKB-KW"/>
</dbReference>
<protein>
    <submittedName>
        <fullName evidence="7">RpiR family transcriptional regulator</fullName>
    </submittedName>
</protein>
<dbReference type="Gene3D" id="3.40.50.10490">
    <property type="entry name" value="Glucose-6-phosphate isomerase like protein, domain 1"/>
    <property type="match status" value="1"/>
</dbReference>
<comment type="caution">
    <text evidence="7">The sequence shown here is derived from an EMBL/GenBank/DDBJ whole genome shotgun (WGS) entry which is preliminary data.</text>
</comment>
<dbReference type="GO" id="GO:0097367">
    <property type="term" value="F:carbohydrate derivative binding"/>
    <property type="evidence" value="ECO:0007669"/>
    <property type="project" value="InterPro"/>
</dbReference>
<dbReference type="PANTHER" id="PTHR30514:SF1">
    <property type="entry name" value="HTH-TYPE TRANSCRIPTIONAL REGULATOR HEXR-RELATED"/>
    <property type="match status" value="1"/>
</dbReference>
<keyword evidence="3" id="KW-0804">Transcription</keyword>
<dbReference type="InterPro" id="IPR035472">
    <property type="entry name" value="RpiR-like_SIS"/>
</dbReference>
<evidence type="ECO:0000256" key="2">
    <source>
        <dbReference type="ARBA" id="ARBA00023125"/>
    </source>
</evidence>
<dbReference type="Proteomes" id="UP000050867">
    <property type="component" value="Unassembled WGS sequence"/>
</dbReference>
<name>A0A0T6LSH6_WENVI</name>
<evidence type="ECO:0000256" key="3">
    <source>
        <dbReference type="ARBA" id="ARBA00023163"/>
    </source>
</evidence>
<evidence type="ECO:0000259" key="5">
    <source>
        <dbReference type="PROSITE" id="PS51071"/>
    </source>
</evidence>
<dbReference type="CDD" id="cd05013">
    <property type="entry name" value="SIS_RpiR"/>
    <property type="match status" value="1"/>
</dbReference>
<evidence type="ECO:0000256" key="4">
    <source>
        <dbReference type="SAM" id="MobiDB-lite"/>
    </source>
</evidence>
<sequence length="322" mass="34048">MNEPTRSSQSKARGSGDLSVAESITVRIRGLLPSLTPVERRVAEEVLADPGLAEQSTISELARRCQTSLTSVTRFCRALGLAGYPQLRLALAADAGHHRSRGWAQEIGGDIGPDDPIHRVLAELLEADGRALEETASQLNVEALEKAVSAMAGARRLDIYAVSGSGTVGAELHLRLHHLGFASYIWSDVHDALASAALLGGSDVAIGISHSGETNEVVEPLELARERGATAIAITNFPRSPLAEAADLVLATATRELTFRSGGLAARHAQMLVLDCLYIGVAQRAYTPRRNPRAATTRAVQRHRSRSAHEDPAGDGSGGTPG</sequence>
<feature type="domain" description="SIS" evidence="6">
    <location>
        <begin position="147"/>
        <end position="287"/>
    </location>
</feature>
<evidence type="ECO:0000313" key="7">
    <source>
        <dbReference type="EMBL" id="KRV48948.1"/>
    </source>
</evidence>
<dbReference type="Pfam" id="PF01380">
    <property type="entry name" value="SIS"/>
    <property type="match status" value="1"/>
</dbReference>
<dbReference type="PROSITE" id="PS51071">
    <property type="entry name" value="HTH_RPIR"/>
    <property type="match status" value="1"/>
</dbReference>
<evidence type="ECO:0000313" key="8">
    <source>
        <dbReference type="Proteomes" id="UP000050867"/>
    </source>
</evidence>
<gene>
    <name evidence="7" type="ORF">AQ490_22760</name>
</gene>
<reference evidence="7 8" key="1">
    <citation type="submission" date="2015-10" db="EMBL/GenBank/DDBJ databases">
        <title>Draft genome sequence of pyrrolomycin-producing Streptomyces vitaminophilus.</title>
        <authorList>
            <person name="Graham D.E."/>
            <person name="Mahan K.M."/>
            <person name="Klingeman D.M."/>
            <person name="Hettich R.L."/>
            <person name="Parry R.J."/>
        </authorList>
    </citation>
    <scope>NUCLEOTIDE SEQUENCE [LARGE SCALE GENOMIC DNA]</scope>
    <source>
        <strain evidence="7 8">ATCC 31673</strain>
    </source>
</reference>
<dbReference type="SUPFAM" id="SSF46689">
    <property type="entry name" value="Homeodomain-like"/>
    <property type="match status" value="1"/>
</dbReference>
<dbReference type="InterPro" id="IPR036388">
    <property type="entry name" value="WH-like_DNA-bd_sf"/>
</dbReference>
<evidence type="ECO:0000259" key="6">
    <source>
        <dbReference type="PROSITE" id="PS51464"/>
    </source>
</evidence>
<dbReference type="EMBL" id="LLZU01000017">
    <property type="protein sequence ID" value="KRV48948.1"/>
    <property type="molecule type" value="Genomic_DNA"/>
</dbReference>
<keyword evidence="1" id="KW-0805">Transcription regulation</keyword>
<feature type="region of interest" description="Disordered" evidence="4">
    <location>
        <begin position="288"/>
        <end position="322"/>
    </location>
</feature>
<dbReference type="Gene3D" id="1.10.10.10">
    <property type="entry name" value="Winged helix-like DNA-binding domain superfamily/Winged helix DNA-binding domain"/>
    <property type="match status" value="1"/>
</dbReference>
<dbReference type="PROSITE" id="PS51464">
    <property type="entry name" value="SIS"/>
    <property type="match status" value="1"/>
</dbReference>
<dbReference type="InterPro" id="IPR046348">
    <property type="entry name" value="SIS_dom_sf"/>
</dbReference>
<evidence type="ECO:0000256" key="1">
    <source>
        <dbReference type="ARBA" id="ARBA00023015"/>
    </source>
</evidence>
<dbReference type="GO" id="GO:1901135">
    <property type="term" value="P:carbohydrate derivative metabolic process"/>
    <property type="evidence" value="ECO:0007669"/>
    <property type="project" value="InterPro"/>
</dbReference>
<dbReference type="InterPro" id="IPR047640">
    <property type="entry name" value="RpiR-like"/>
</dbReference>
<feature type="compositionally biased region" description="Low complexity" evidence="4">
    <location>
        <begin position="288"/>
        <end position="299"/>
    </location>
</feature>
<dbReference type="STRING" id="76728.AQ490_22760"/>
<dbReference type="AlphaFoldDB" id="A0A0T6LSH6"/>
<dbReference type="SUPFAM" id="SSF53697">
    <property type="entry name" value="SIS domain"/>
    <property type="match status" value="1"/>
</dbReference>
<dbReference type="InterPro" id="IPR001347">
    <property type="entry name" value="SIS_dom"/>
</dbReference>
<keyword evidence="2" id="KW-0238">DNA-binding</keyword>
<dbReference type="InterPro" id="IPR009057">
    <property type="entry name" value="Homeodomain-like_sf"/>
</dbReference>
<dbReference type="InterPro" id="IPR000281">
    <property type="entry name" value="HTH_RpiR"/>
</dbReference>
<dbReference type="Pfam" id="PF01418">
    <property type="entry name" value="HTH_6"/>
    <property type="match status" value="1"/>
</dbReference>
<dbReference type="OrthoDB" id="370421at2"/>